<evidence type="ECO:0000313" key="1">
    <source>
        <dbReference type="EMBL" id="KAK7605564.1"/>
    </source>
</evidence>
<sequence length="99" mass="11093">MPAWAGGASVSRGSTLANQIRTNSYKCFENQNHQSRRIVVLQLDGKPAKNGKSEYGVDVDAYFTDIRVELYEQKSSSPANREYRIAPISEAVNTRSYFS</sequence>
<organism evidence="1 2">
    <name type="scientific">Parthenolecanium corni</name>
    <dbReference type="NCBI Taxonomy" id="536013"/>
    <lineage>
        <taxon>Eukaryota</taxon>
        <taxon>Metazoa</taxon>
        <taxon>Ecdysozoa</taxon>
        <taxon>Arthropoda</taxon>
        <taxon>Hexapoda</taxon>
        <taxon>Insecta</taxon>
        <taxon>Pterygota</taxon>
        <taxon>Neoptera</taxon>
        <taxon>Paraneoptera</taxon>
        <taxon>Hemiptera</taxon>
        <taxon>Sternorrhyncha</taxon>
        <taxon>Coccoidea</taxon>
        <taxon>Coccidae</taxon>
        <taxon>Parthenolecanium</taxon>
    </lineage>
</organism>
<keyword evidence="2" id="KW-1185">Reference proteome</keyword>
<name>A0AAN9U3K4_9HEMI</name>
<proteinExistence type="predicted"/>
<comment type="caution">
    <text evidence="1">The sequence shown here is derived from an EMBL/GenBank/DDBJ whole genome shotgun (WGS) entry which is preliminary data.</text>
</comment>
<dbReference type="Proteomes" id="UP001367676">
    <property type="component" value="Unassembled WGS sequence"/>
</dbReference>
<reference evidence="1 2" key="1">
    <citation type="submission" date="2024-03" db="EMBL/GenBank/DDBJ databases">
        <title>Adaptation during the transition from Ophiocordyceps entomopathogen to insect associate is accompanied by gene loss and intensified selection.</title>
        <authorList>
            <person name="Ward C.M."/>
            <person name="Onetto C.A."/>
            <person name="Borneman A.R."/>
        </authorList>
    </citation>
    <scope>NUCLEOTIDE SEQUENCE [LARGE SCALE GENOMIC DNA]</scope>
    <source>
        <strain evidence="1">AWRI1</strain>
        <tissue evidence="1">Single Adult Female</tissue>
    </source>
</reference>
<gene>
    <name evidence="1" type="ORF">V9T40_007422</name>
</gene>
<protein>
    <submittedName>
        <fullName evidence="1">Uncharacterized protein</fullName>
    </submittedName>
</protein>
<evidence type="ECO:0000313" key="2">
    <source>
        <dbReference type="Proteomes" id="UP001367676"/>
    </source>
</evidence>
<accession>A0AAN9U3K4</accession>
<dbReference type="AlphaFoldDB" id="A0AAN9U3K4"/>
<dbReference type="EMBL" id="JBBCAQ010000002">
    <property type="protein sequence ID" value="KAK7605564.1"/>
    <property type="molecule type" value="Genomic_DNA"/>
</dbReference>